<evidence type="ECO:0000256" key="7">
    <source>
        <dbReference type="PROSITE-ProRule" id="PRU01016"/>
    </source>
</evidence>
<proteinExistence type="inferred from homology"/>
<dbReference type="EMBL" id="MU806215">
    <property type="protein sequence ID" value="KAJ3837900.1"/>
    <property type="molecule type" value="Genomic_DNA"/>
</dbReference>
<evidence type="ECO:0000256" key="5">
    <source>
        <dbReference type="ARBA" id="ARBA00023125"/>
    </source>
</evidence>
<evidence type="ECO:0000256" key="2">
    <source>
        <dbReference type="ARBA" id="ARBA00022603"/>
    </source>
</evidence>
<dbReference type="GO" id="GO:0003682">
    <property type="term" value="F:chromatin binding"/>
    <property type="evidence" value="ECO:0007669"/>
    <property type="project" value="InterPro"/>
</dbReference>
<dbReference type="SUPFAM" id="SSF53335">
    <property type="entry name" value="S-adenosyl-L-methionine-dependent methyltransferases"/>
    <property type="match status" value="1"/>
</dbReference>
<feature type="active site" evidence="7">
    <location>
        <position position="482"/>
    </location>
</feature>
<feature type="domain" description="BAH" evidence="10">
    <location>
        <begin position="255"/>
        <end position="375"/>
    </location>
</feature>
<dbReference type="InterPro" id="IPR043151">
    <property type="entry name" value="BAH_sf"/>
</dbReference>
<dbReference type="InterPro" id="IPR050390">
    <property type="entry name" value="C5-Methyltransferase"/>
</dbReference>
<dbReference type="InterPro" id="IPR001025">
    <property type="entry name" value="BAH_dom"/>
</dbReference>
<dbReference type="PANTHER" id="PTHR10629">
    <property type="entry name" value="CYTOSINE-SPECIFIC METHYLTRANSFERASE"/>
    <property type="match status" value="1"/>
</dbReference>
<organism evidence="11 12">
    <name type="scientific">Lentinula raphanica</name>
    <dbReference type="NCBI Taxonomy" id="153919"/>
    <lineage>
        <taxon>Eukaryota</taxon>
        <taxon>Fungi</taxon>
        <taxon>Dikarya</taxon>
        <taxon>Basidiomycota</taxon>
        <taxon>Agaricomycotina</taxon>
        <taxon>Agaricomycetes</taxon>
        <taxon>Agaricomycetidae</taxon>
        <taxon>Agaricales</taxon>
        <taxon>Marasmiineae</taxon>
        <taxon>Omphalotaceae</taxon>
        <taxon>Lentinula</taxon>
    </lineage>
</organism>
<evidence type="ECO:0000313" key="11">
    <source>
        <dbReference type="EMBL" id="KAJ3837900.1"/>
    </source>
</evidence>
<evidence type="ECO:0000259" key="10">
    <source>
        <dbReference type="PROSITE" id="PS51038"/>
    </source>
</evidence>
<comment type="similarity">
    <text evidence="7 8">Belongs to the class I-like SAM-binding methyltransferase superfamily. C5-methyltransferase family.</text>
</comment>
<dbReference type="Gene3D" id="3.40.50.150">
    <property type="entry name" value="Vaccinia Virus protein VP39"/>
    <property type="match status" value="1"/>
</dbReference>
<dbReference type="PANTHER" id="PTHR10629:SF52">
    <property type="entry name" value="DNA (CYTOSINE-5)-METHYLTRANSFERASE 1"/>
    <property type="match status" value="1"/>
</dbReference>
<dbReference type="PROSITE" id="PS00094">
    <property type="entry name" value="C5_MTASE_1"/>
    <property type="match status" value="1"/>
</dbReference>
<keyword evidence="6" id="KW-0539">Nucleus</keyword>
<name>A0AA38UEA4_9AGAR</name>
<evidence type="ECO:0000313" key="12">
    <source>
        <dbReference type="Proteomes" id="UP001163846"/>
    </source>
</evidence>
<dbReference type="InterPro" id="IPR001525">
    <property type="entry name" value="C5_MeTfrase"/>
</dbReference>
<dbReference type="SMART" id="SM00439">
    <property type="entry name" value="BAH"/>
    <property type="match status" value="1"/>
</dbReference>
<dbReference type="PROSITE" id="PS51038">
    <property type="entry name" value="BAH"/>
    <property type="match status" value="2"/>
</dbReference>
<dbReference type="PRINTS" id="PR00105">
    <property type="entry name" value="C5METTRFRASE"/>
</dbReference>
<feature type="domain" description="BAH" evidence="10">
    <location>
        <begin position="71"/>
        <end position="209"/>
    </location>
</feature>
<dbReference type="AlphaFoldDB" id="A0AA38UEA4"/>
<accession>A0AA38UEA4</accession>
<dbReference type="PROSITE" id="PS51679">
    <property type="entry name" value="SAM_MT_C5"/>
    <property type="match status" value="1"/>
</dbReference>
<dbReference type="GO" id="GO:0005634">
    <property type="term" value="C:nucleus"/>
    <property type="evidence" value="ECO:0007669"/>
    <property type="project" value="UniProtKB-SubCell"/>
</dbReference>
<sequence>LTPNVHRIVKDFFRHEFEVIGPDLSDRVPLNHEETTHHISHPGTPESMEWGEEWAAEEDRTYYKTITMDGEIYNIGDVVMVEPGEDDRKGRQGNYKSTASQSINGNANRFWFIQICYFFEDADDDTQNFHGRWLEHGSKTLLQETAHSRELFLTNTCADAPVSSIYRKCDLKFLGLAEREPEDDINYEGDSYFCQYTWLDSDDPTFSSLPRSDEIEADLSFAPEYRRCHACVLAERLEHQQRVHVSQDCISQFGVDYHVRDFVYLHPSKANKEQLEIAQIVELPSQNSDTYTITIRMLSHVDSRPDTEETFNDELLLEFGDLNEKVPFERVDGKCYVSYFPEPGADGFAEWIKGKDHFYVLDLGDFSQCTRCAEEHEAQLLAYHDFLAQEGPLSMLELFCGAGGLGTGLEQSHFVKTAAAVEWDENAAETYLANHRGTAVFCKDVVQLLREVENGDNIRSLETRKPFPMPGEIDLIAGGPPCQAFSGANHNRVSFPFRATLPFAMLSFAEIYLPRYFLLENVVGILRHRLMGLLEGRSIVDGYQHGVFKLIIRVLLALGYQVRVKVLQAANFGAPQSRERVIFMGARRGLKLPEFPIPTHTYSAKEHRLLEHADIKLSKSTRSRDPSRPHAFAPFRAVTVNDAIADLPAFDWKNPHLLIPATSKDEREVVVRRKLHENVDPFDATPLSDNNLPGFLSGEYLHPPLNYFQQHIREGMHSMVEEHVTPTFKSLIIERYVSGISILIMFQFSFPIHAYHVLSTDQLDFSPPAVYERLHPNQCFRTVLTHCSPGVKNSAMLHPSQKRIITVREVSRCQGFPDKYVFLKAENMKDDIRRVCQV</sequence>
<dbReference type="GO" id="GO:0003886">
    <property type="term" value="F:DNA (cytosine-5-)-methyltransferase activity"/>
    <property type="evidence" value="ECO:0007669"/>
    <property type="project" value="UniProtKB-EC"/>
</dbReference>
<dbReference type="NCBIfam" id="TIGR00675">
    <property type="entry name" value="dcm"/>
    <property type="match status" value="1"/>
</dbReference>
<gene>
    <name evidence="11" type="ORF">F5878DRAFT_538557</name>
</gene>
<dbReference type="Gene3D" id="3.90.120.10">
    <property type="entry name" value="DNA Methylase, subunit A, domain 2"/>
    <property type="match status" value="1"/>
</dbReference>
<dbReference type="GO" id="GO:0032259">
    <property type="term" value="P:methylation"/>
    <property type="evidence" value="ECO:0007669"/>
    <property type="project" value="UniProtKB-KW"/>
</dbReference>
<dbReference type="Pfam" id="PF01426">
    <property type="entry name" value="BAH"/>
    <property type="match status" value="1"/>
</dbReference>
<dbReference type="Gene3D" id="2.30.30.490">
    <property type="match status" value="2"/>
</dbReference>
<dbReference type="Proteomes" id="UP001163846">
    <property type="component" value="Unassembled WGS sequence"/>
</dbReference>
<reference evidence="11" key="1">
    <citation type="submission" date="2022-08" db="EMBL/GenBank/DDBJ databases">
        <authorList>
            <consortium name="DOE Joint Genome Institute"/>
            <person name="Min B."/>
            <person name="Riley R."/>
            <person name="Sierra-Patev S."/>
            <person name="Naranjo-Ortiz M."/>
            <person name="Looney B."/>
            <person name="Konkel Z."/>
            <person name="Slot J.C."/>
            <person name="Sakamoto Y."/>
            <person name="Steenwyk J.L."/>
            <person name="Rokas A."/>
            <person name="Carro J."/>
            <person name="Camarero S."/>
            <person name="Ferreira P."/>
            <person name="Molpeceres G."/>
            <person name="Ruiz-Duenas F.J."/>
            <person name="Serrano A."/>
            <person name="Henrissat B."/>
            <person name="Drula E."/>
            <person name="Hughes K.W."/>
            <person name="Mata J.L."/>
            <person name="Ishikawa N.K."/>
            <person name="Vargas-Isla R."/>
            <person name="Ushijima S."/>
            <person name="Smith C.A."/>
            <person name="Ahrendt S."/>
            <person name="Andreopoulos W."/>
            <person name="He G."/>
            <person name="Labutti K."/>
            <person name="Lipzen A."/>
            <person name="Ng V."/>
            <person name="Sandor L."/>
            <person name="Barry K."/>
            <person name="Martinez A.T."/>
            <person name="Xiao Y."/>
            <person name="Gibbons J.G."/>
            <person name="Terashima K."/>
            <person name="Hibbett D.S."/>
            <person name="Grigoriev I.V."/>
        </authorList>
    </citation>
    <scope>NUCLEOTIDE SEQUENCE</scope>
    <source>
        <strain evidence="11">TFB9207</strain>
    </source>
</reference>
<evidence type="ECO:0000256" key="3">
    <source>
        <dbReference type="ARBA" id="ARBA00022679"/>
    </source>
</evidence>
<comment type="subcellular location">
    <subcellularLocation>
        <location evidence="1">Nucleus</location>
    </subcellularLocation>
</comment>
<dbReference type="InterPro" id="IPR018117">
    <property type="entry name" value="C5_DNA_meth_AS"/>
</dbReference>
<keyword evidence="4 7" id="KW-0949">S-adenosyl-L-methionine</keyword>
<dbReference type="EC" id="2.1.1.37" evidence="9"/>
<evidence type="ECO:0000256" key="1">
    <source>
        <dbReference type="ARBA" id="ARBA00004123"/>
    </source>
</evidence>
<evidence type="ECO:0000256" key="4">
    <source>
        <dbReference type="ARBA" id="ARBA00022691"/>
    </source>
</evidence>
<evidence type="ECO:0000256" key="9">
    <source>
        <dbReference type="RuleBase" id="RU000417"/>
    </source>
</evidence>
<feature type="non-terminal residue" evidence="11">
    <location>
        <position position="838"/>
    </location>
</feature>
<comment type="catalytic activity">
    <reaction evidence="9">
        <text>a 2'-deoxycytidine in DNA + S-adenosyl-L-methionine = a 5-methyl-2'-deoxycytidine in DNA + S-adenosyl-L-homocysteine + H(+)</text>
        <dbReference type="Rhea" id="RHEA:13681"/>
        <dbReference type="Rhea" id="RHEA-COMP:11369"/>
        <dbReference type="Rhea" id="RHEA-COMP:11370"/>
        <dbReference type="ChEBI" id="CHEBI:15378"/>
        <dbReference type="ChEBI" id="CHEBI:57856"/>
        <dbReference type="ChEBI" id="CHEBI:59789"/>
        <dbReference type="ChEBI" id="CHEBI:85452"/>
        <dbReference type="ChEBI" id="CHEBI:85454"/>
        <dbReference type="EC" id="2.1.1.37"/>
    </reaction>
</comment>
<comment type="caution">
    <text evidence="11">The sequence shown here is derived from an EMBL/GenBank/DDBJ whole genome shotgun (WGS) entry which is preliminary data.</text>
</comment>
<dbReference type="GO" id="GO:0003677">
    <property type="term" value="F:DNA binding"/>
    <property type="evidence" value="ECO:0007669"/>
    <property type="project" value="UniProtKB-KW"/>
</dbReference>
<evidence type="ECO:0000256" key="8">
    <source>
        <dbReference type="RuleBase" id="RU000416"/>
    </source>
</evidence>
<dbReference type="Pfam" id="PF00145">
    <property type="entry name" value="DNA_methylase"/>
    <property type="match status" value="1"/>
</dbReference>
<protein>
    <recommendedName>
        <fullName evidence="9">Cytosine-specific methyltransferase</fullName>
        <ecNumber evidence="9">2.1.1.37</ecNumber>
    </recommendedName>
</protein>
<keyword evidence="12" id="KW-1185">Reference proteome</keyword>
<keyword evidence="3 7" id="KW-0808">Transferase</keyword>
<evidence type="ECO:0000256" key="6">
    <source>
        <dbReference type="ARBA" id="ARBA00023242"/>
    </source>
</evidence>
<dbReference type="InterPro" id="IPR029063">
    <property type="entry name" value="SAM-dependent_MTases_sf"/>
</dbReference>
<dbReference type="GO" id="GO:0044027">
    <property type="term" value="P:negative regulation of gene expression via chromosomal CpG island methylation"/>
    <property type="evidence" value="ECO:0007669"/>
    <property type="project" value="TreeGrafter"/>
</dbReference>
<keyword evidence="5" id="KW-0238">DNA-binding</keyword>
<keyword evidence="2 7" id="KW-0489">Methyltransferase</keyword>